<feature type="modified residue" description="N6-(pyridoxal phosphate)lysine" evidence="6">
    <location>
        <position position="199"/>
    </location>
</feature>
<proteinExistence type="inferred from homology"/>
<dbReference type="GO" id="GO:0047804">
    <property type="term" value="F:cysteine-S-conjugate beta-lyase activity"/>
    <property type="evidence" value="ECO:0007669"/>
    <property type="project" value="InterPro"/>
</dbReference>
<dbReference type="InterPro" id="IPR006233">
    <property type="entry name" value="Cys_b_lyase_bac"/>
</dbReference>
<dbReference type="STRING" id="1280948.HY36_14180"/>
<keyword evidence="9" id="KW-1185">Reference proteome</keyword>
<comment type="caution">
    <text evidence="8">The sequence shown here is derived from an EMBL/GenBank/DDBJ whole genome shotgun (WGS) entry which is preliminary data.</text>
</comment>
<evidence type="ECO:0000256" key="5">
    <source>
        <dbReference type="ARBA" id="ARBA00047517"/>
    </source>
</evidence>
<dbReference type="AlphaFoldDB" id="A0A059E7F6"/>
<evidence type="ECO:0000313" key="8">
    <source>
        <dbReference type="EMBL" id="KCZ63636.1"/>
    </source>
</evidence>
<dbReference type="eggNOG" id="COG0626">
    <property type="taxonomic scope" value="Bacteria"/>
</dbReference>
<comment type="cofactor">
    <cofactor evidence="1 7">
        <name>pyridoxal 5'-phosphate</name>
        <dbReference type="ChEBI" id="CHEBI:597326"/>
    </cofactor>
</comment>
<dbReference type="InterPro" id="IPR015422">
    <property type="entry name" value="PyrdxlP-dep_Trfase_small"/>
</dbReference>
<dbReference type="NCBIfam" id="TIGR01324">
    <property type="entry name" value="cysta_beta_ly_B"/>
    <property type="match status" value="1"/>
</dbReference>
<evidence type="ECO:0000256" key="1">
    <source>
        <dbReference type="ARBA" id="ARBA00001933"/>
    </source>
</evidence>
<evidence type="ECO:0000256" key="7">
    <source>
        <dbReference type="RuleBase" id="RU362118"/>
    </source>
</evidence>
<sequence>MTKDTATRLIHTRGRRMDQKTVNPPVERASTVLFDTSSDLYGAKPGYGRMGLSVHRELEAALCVLENASHAKLTSNGLQACALAIGSQVKAGDHVLFTDSAYGPTARYLERRLQNMGISATRFPPRCGANIAEYIQPNTRVIYLESPGSLTFEISDTPAIVEIAKKHNIRTILDNTWGAGLLHRPLDLGVDLSVQALTKYVVGHADVFGGAVMSRDKRIAQDVLDCADDWGISLAPDDAYTALRGLRSLKTRLDAHEAAGLKLAHWLSQRNEVSQVLHPALEDHPDHALWKRDFSGSNGLFSFVLNATGSNALKRFFDSLELFSMGFSWGGFESLIIPCDPQLNRSADHWIHDKAGPLLRIHVGLESPDDLIADLDAGFTAMQGD</sequence>
<organism evidence="8 9">
    <name type="scientific">Hyphomonas atlantica</name>
    <dbReference type="NCBI Taxonomy" id="1280948"/>
    <lineage>
        <taxon>Bacteria</taxon>
        <taxon>Pseudomonadati</taxon>
        <taxon>Pseudomonadota</taxon>
        <taxon>Alphaproteobacteria</taxon>
        <taxon>Hyphomonadales</taxon>
        <taxon>Hyphomonadaceae</taxon>
        <taxon>Hyphomonas</taxon>
    </lineage>
</organism>
<dbReference type="PIRSF" id="PIRSF001434">
    <property type="entry name" value="CGS"/>
    <property type="match status" value="1"/>
</dbReference>
<dbReference type="PANTHER" id="PTHR43500">
    <property type="entry name" value="CYSTATHIONINE BETA-LYASE-RELATED"/>
    <property type="match status" value="1"/>
</dbReference>
<keyword evidence="3 6" id="KW-0663">Pyridoxal phosphate</keyword>
<dbReference type="GO" id="GO:0030170">
    <property type="term" value="F:pyridoxal phosphate binding"/>
    <property type="evidence" value="ECO:0007669"/>
    <property type="project" value="InterPro"/>
</dbReference>
<dbReference type="Proteomes" id="UP000024547">
    <property type="component" value="Unassembled WGS sequence"/>
</dbReference>
<evidence type="ECO:0000313" key="9">
    <source>
        <dbReference type="Proteomes" id="UP000024547"/>
    </source>
</evidence>
<reference evidence="8 9" key="1">
    <citation type="journal article" date="2014" name="Antonie Van Leeuwenhoek">
        <title>Hyphomonas beringensis sp. nov. and Hyphomonas chukchiensis sp. nov., isolated from surface seawater of the Bering Sea and Chukchi Sea.</title>
        <authorList>
            <person name="Li C."/>
            <person name="Lai Q."/>
            <person name="Li G."/>
            <person name="Dong C."/>
            <person name="Wang J."/>
            <person name="Liao Y."/>
            <person name="Shao Z."/>
        </authorList>
    </citation>
    <scope>NUCLEOTIDE SEQUENCE [LARGE SCALE GENOMIC DNA]</scope>
    <source>
        <strain evidence="8 9">22II1-22F38</strain>
    </source>
</reference>
<dbReference type="OrthoDB" id="9790858at2"/>
<dbReference type="Pfam" id="PF01053">
    <property type="entry name" value="Cys_Met_Meta_PP"/>
    <property type="match status" value="1"/>
</dbReference>
<evidence type="ECO:0008006" key="10">
    <source>
        <dbReference type="Google" id="ProtNLM"/>
    </source>
</evidence>
<evidence type="ECO:0000256" key="3">
    <source>
        <dbReference type="ARBA" id="ARBA00022898"/>
    </source>
</evidence>
<dbReference type="EMBL" id="AWFH01000005">
    <property type="protein sequence ID" value="KCZ63636.1"/>
    <property type="molecule type" value="Genomic_DNA"/>
</dbReference>
<dbReference type="Gene3D" id="3.90.1150.10">
    <property type="entry name" value="Aspartate Aminotransferase, domain 1"/>
    <property type="match status" value="1"/>
</dbReference>
<dbReference type="InterPro" id="IPR000277">
    <property type="entry name" value="Cys/Met-Metab_PyrdxlP-dep_enz"/>
</dbReference>
<dbReference type="SUPFAM" id="SSF53383">
    <property type="entry name" value="PLP-dependent transferases"/>
    <property type="match status" value="1"/>
</dbReference>
<dbReference type="InterPro" id="IPR015421">
    <property type="entry name" value="PyrdxlP-dep_Trfase_major"/>
</dbReference>
<evidence type="ECO:0000256" key="2">
    <source>
        <dbReference type="ARBA" id="ARBA00009077"/>
    </source>
</evidence>
<protein>
    <recommendedName>
        <fullName evidence="10">Cystathionine beta-lyase</fullName>
    </recommendedName>
</protein>
<accession>A0A059E7F6</accession>
<evidence type="ECO:0000256" key="6">
    <source>
        <dbReference type="PIRSR" id="PIRSR001434-2"/>
    </source>
</evidence>
<keyword evidence="4" id="KW-0456">Lyase</keyword>
<gene>
    <name evidence="8" type="ORF">HY36_14180</name>
</gene>
<comment type="catalytic activity">
    <reaction evidence="5">
        <text>L,L-cystathionine + H2O = L-homocysteine + pyruvate + NH4(+)</text>
        <dbReference type="Rhea" id="RHEA:13965"/>
        <dbReference type="ChEBI" id="CHEBI:15361"/>
        <dbReference type="ChEBI" id="CHEBI:15377"/>
        <dbReference type="ChEBI" id="CHEBI:28938"/>
        <dbReference type="ChEBI" id="CHEBI:58161"/>
        <dbReference type="ChEBI" id="CHEBI:58199"/>
    </reaction>
</comment>
<dbReference type="InterPro" id="IPR015424">
    <property type="entry name" value="PyrdxlP-dep_Trfase"/>
</dbReference>
<dbReference type="PANTHER" id="PTHR43500:SF1">
    <property type="entry name" value="CYSTATHIONINE BETA-LYASE-RELATED"/>
    <property type="match status" value="1"/>
</dbReference>
<dbReference type="PATRIC" id="fig|1280948.3.peg.1074"/>
<name>A0A059E7F6_9PROT</name>
<evidence type="ECO:0000256" key="4">
    <source>
        <dbReference type="ARBA" id="ARBA00023239"/>
    </source>
</evidence>
<comment type="similarity">
    <text evidence="2 7">Belongs to the trans-sulfuration enzymes family.</text>
</comment>
<dbReference type="RefSeq" id="WP_035549519.1">
    <property type="nucleotide sequence ID" value="NZ_AWFH01000005.1"/>
</dbReference>
<dbReference type="GO" id="GO:0019346">
    <property type="term" value="P:transsulfuration"/>
    <property type="evidence" value="ECO:0007669"/>
    <property type="project" value="InterPro"/>
</dbReference>
<dbReference type="Gene3D" id="3.40.640.10">
    <property type="entry name" value="Type I PLP-dependent aspartate aminotransferase-like (Major domain)"/>
    <property type="match status" value="1"/>
</dbReference>
<dbReference type="GO" id="GO:0019450">
    <property type="term" value="P:L-cysteine catabolic process to pyruvate"/>
    <property type="evidence" value="ECO:0007669"/>
    <property type="project" value="TreeGrafter"/>
</dbReference>